<dbReference type="EMBL" id="JACHDB010000001">
    <property type="protein sequence ID" value="MBB5434241.1"/>
    <property type="molecule type" value="Genomic_DNA"/>
</dbReference>
<feature type="transmembrane region" description="Helical" evidence="7">
    <location>
        <begin position="284"/>
        <end position="301"/>
    </location>
</feature>
<proteinExistence type="predicted"/>
<gene>
    <name evidence="9" type="ORF">HDA36_004325</name>
</gene>
<accession>A0A7W8QRE0</accession>
<evidence type="ECO:0000256" key="7">
    <source>
        <dbReference type="SAM" id="Phobius"/>
    </source>
</evidence>
<evidence type="ECO:0000256" key="3">
    <source>
        <dbReference type="ARBA" id="ARBA00022475"/>
    </source>
</evidence>
<dbReference type="PANTHER" id="PTHR23513">
    <property type="entry name" value="INTEGRAL MEMBRANE EFFLUX PROTEIN-RELATED"/>
    <property type="match status" value="1"/>
</dbReference>
<feature type="transmembrane region" description="Helical" evidence="7">
    <location>
        <begin position="43"/>
        <end position="64"/>
    </location>
</feature>
<dbReference type="PANTHER" id="PTHR23513:SF11">
    <property type="entry name" value="STAPHYLOFERRIN A TRANSPORTER"/>
    <property type="match status" value="1"/>
</dbReference>
<evidence type="ECO:0000256" key="6">
    <source>
        <dbReference type="ARBA" id="ARBA00023136"/>
    </source>
</evidence>
<comment type="subcellular location">
    <subcellularLocation>
        <location evidence="1">Cell membrane</location>
        <topology evidence="1">Multi-pass membrane protein</topology>
    </subcellularLocation>
</comment>
<feature type="transmembrane region" description="Helical" evidence="7">
    <location>
        <begin position="370"/>
        <end position="392"/>
    </location>
</feature>
<dbReference type="SUPFAM" id="SSF103473">
    <property type="entry name" value="MFS general substrate transporter"/>
    <property type="match status" value="1"/>
</dbReference>
<feature type="transmembrane region" description="Helical" evidence="7">
    <location>
        <begin position="341"/>
        <end position="364"/>
    </location>
</feature>
<keyword evidence="10" id="KW-1185">Reference proteome</keyword>
<keyword evidence="5 7" id="KW-1133">Transmembrane helix</keyword>
<dbReference type="InterPro" id="IPR010290">
    <property type="entry name" value="TM_effector"/>
</dbReference>
<keyword evidence="4 7" id="KW-0812">Transmembrane</keyword>
<feature type="transmembrane region" description="Helical" evidence="7">
    <location>
        <begin position="307"/>
        <end position="329"/>
    </location>
</feature>
<dbReference type="GO" id="GO:0022857">
    <property type="term" value="F:transmembrane transporter activity"/>
    <property type="evidence" value="ECO:0007669"/>
    <property type="project" value="InterPro"/>
</dbReference>
<keyword evidence="3" id="KW-1003">Cell membrane</keyword>
<dbReference type="PROSITE" id="PS50850">
    <property type="entry name" value="MFS"/>
    <property type="match status" value="1"/>
</dbReference>
<dbReference type="CDD" id="cd06173">
    <property type="entry name" value="MFS_MefA_like"/>
    <property type="match status" value="1"/>
</dbReference>
<evidence type="ECO:0000259" key="8">
    <source>
        <dbReference type="PROSITE" id="PS50850"/>
    </source>
</evidence>
<dbReference type="Pfam" id="PF05977">
    <property type="entry name" value="MFS_3"/>
    <property type="match status" value="1"/>
</dbReference>
<dbReference type="RefSeq" id="WP_184394706.1">
    <property type="nucleotide sequence ID" value="NZ_BAAAJD010000021.1"/>
</dbReference>
<name>A0A7W8QRE0_9ACTN</name>
<evidence type="ECO:0000256" key="4">
    <source>
        <dbReference type="ARBA" id="ARBA00022692"/>
    </source>
</evidence>
<feature type="domain" description="Major facilitator superfamily (MFS) profile" evidence="8">
    <location>
        <begin position="170"/>
        <end position="423"/>
    </location>
</feature>
<feature type="transmembrane region" description="Helical" evidence="7">
    <location>
        <begin position="209"/>
        <end position="232"/>
    </location>
</feature>
<evidence type="ECO:0000256" key="5">
    <source>
        <dbReference type="ARBA" id="ARBA00022989"/>
    </source>
</evidence>
<dbReference type="Gene3D" id="1.20.1250.20">
    <property type="entry name" value="MFS general substrate transporter like domains"/>
    <property type="match status" value="1"/>
</dbReference>
<evidence type="ECO:0000256" key="2">
    <source>
        <dbReference type="ARBA" id="ARBA00022448"/>
    </source>
</evidence>
<evidence type="ECO:0000313" key="10">
    <source>
        <dbReference type="Proteomes" id="UP000572635"/>
    </source>
</evidence>
<protein>
    <submittedName>
        <fullName evidence="9">MFS family permease</fullName>
    </submittedName>
</protein>
<evidence type="ECO:0000256" key="1">
    <source>
        <dbReference type="ARBA" id="ARBA00004651"/>
    </source>
</evidence>
<dbReference type="AlphaFoldDB" id="A0A7W8QRE0"/>
<evidence type="ECO:0000313" key="9">
    <source>
        <dbReference type="EMBL" id="MBB5434241.1"/>
    </source>
</evidence>
<comment type="caution">
    <text evidence="9">The sequence shown here is derived from an EMBL/GenBank/DDBJ whole genome shotgun (WGS) entry which is preliminary data.</text>
</comment>
<feature type="transmembrane region" description="Helical" evidence="7">
    <location>
        <begin position="252"/>
        <end position="272"/>
    </location>
</feature>
<keyword evidence="2" id="KW-0813">Transport</keyword>
<keyword evidence="6 7" id="KW-0472">Membrane</keyword>
<dbReference type="InterPro" id="IPR020846">
    <property type="entry name" value="MFS_dom"/>
</dbReference>
<feature type="transmembrane region" description="Helical" evidence="7">
    <location>
        <begin position="76"/>
        <end position="97"/>
    </location>
</feature>
<reference evidence="9 10" key="1">
    <citation type="submission" date="2020-08" db="EMBL/GenBank/DDBJ databases">
        <title>Sequencing the genomes of 1000 actinobacteria strains.</title>
        <authorList>
            <person name="Klenk H.-P."/>
        </authorList>
    </citation>
    <scope>NUCLEOTIDE SEQUENCE [LARGE SCALE GENOMIC DNA]</scope>
    <source>
        <strain evidence="9 10">DSM 44551</strain>
    </source>
</reference>
<dbReference type="InterPro" id="IPR036259">
    <property type="entry name" value="MFS_trans_sf"/>
</dbReference>
<organism evidence="9 10">
    <name type="scientific">Nocardiopsis composta</name>
    <dbReference type="NCBI Taxonomy" id="157465"/>
    <lineage>
        <taxon>Bacteria</taxon>
        <taxon>Bacillati</taxon>
        <taxon>Actinomycetota</taxon>
        <taxon>Actinomycetes</taxon>
        <taxon>Streptosporangiales</taxon>
        <taxon>Nocardiopsidaceae</taxon>
        <taxon>Nocardiopsis</taxon>
    </lineage>
</organism>
<dbReference type="GO" id="GO:0005886">
    <property type="term" value="C:plasma membrane"/>
    <property type="evidence" value="ECO:0007669"/>
    <property type="project" value="UniProtKB-SubCell"/>
</dbReference>
<dbReference type="Proteomes" id="UP000572635">
    <property type="component" value="Unassembled WGS sequence"/>
</dbReference>
<sequence>MFRSLAVRNYRLFAMGQVVSNTGTWMQRVAQDWLVLQISGGSGIALGITTALQFLPMLLLGLWGGTLVDRANKRRLLIATQAAMGVLALGLGVLATAGHAEVWHVYLFAFGLGLVTVLDNPARQTFVVEMVGRRDLPNAIALNSASFQLGRVVGPAVAGLLIAAVGSGPVFLINAFSFLAVLTGMWMMRPGELQPTEPAPRAKGQTMEGLRYVAGRPELMLLLVMTAFLQMFGSNVQNQIALMTNNVFTAGAAAFGVAAAALAVGALAGALLSARRERPRLRTVLIGALAFGTVEFASAFAPGYASFTLLLVPMGIAFLTFTATQNAFFQLSVDPQLRGRVMSMYMLVFLGMAPIGAPIVGVLADAFGPRVSLATGGAVTIVVTIAVTVLLARRLGTRIRLTPRTRPFLVVERVRAAGAEGAA</sequence>